<sequence>MIHNMSELSMNEKMVLIQYAIQKYENEEELLEKLQNILPEKDIQRSLDTLIGTQRVRRIGPEVLQNNESHTELPDLPDNIKDLLEKI</sequence>
<accession>A0A075H1M0</accession>
<protein>
    <submittedName>
        <fullName evidence="2">Uncharacterized protein</fullName>
    </submittedName>
</protein>
<evidence type="ECO:0000313" key="2">
    <source>
        <dbReference type="EMBL" id="AIF09964.1"/>
    </source>
</evidence>
<dbReference type="AlphaFoldDB" id="A0A075H1M0"/>
<evidence type="ECO:0000256" key="1">
    <source>
        <dbReference type="SAM" id="Coils"/>
    </source>
</evidence>
<dbReference type="EMBL" id="KF900877">
    <property type="protein sequence ID" value="AIF09964.1"/>
    <property type="molecule type" value="Genomic_DNA"/>
</dbReference>
<reference evidence="2" key="1">
    <citation type="journal article" date="2014" name="Genome Biol. Evol.">
        <title>Pangenome evidence for extensive interdomain horizontal transfer affecting lineage core and shell genes in uncultured planktonic thaumarchaeota and euryarchaeota.</title>
        <authorList>
            <person name="Deschamps P."/>
            <person name="Zivanovic Y."/>
            <person name="Moreira D."/>
            <person name="Rodriguez-Valera F."/>
            <person name="Lopez-Garcia P."/>
        </authorList>
    </citation>
    <scope>NUCLEOTIDE SEQUENCE</scope>
</reference>
<name>A0A075H1M0_9ARCH</name>
<organism evidence="2">
    <name type="scientific">uncultured marine thaumarchaeote KM3_41_H02</name>
    <dbReference type="NCBI Taxonomy" id="1456146"/>
    <lineage>
        <taxon>Archaea</taxon>
        <taxon>Nitrososphaerota</taxon>
        <taxon>environmental samples</taxon>
    </lineage>
</organism>
<feature type="coiled-coil region" evidence="1">
    <location>
        <begin position="17"/>
        <end position="44"/>
    </location>
</feature>
<proteinExistence type="predicted"/>
<keyword evidence="1" id="KW-0175">Coiled coil</keyword>